<dbReference type="Pfam" id="PF02302">
    <property type="entry name" value="PTS_IIB"/>
    <property type="match status" value="1"/>
</dbReference>
<dbReference type="GO" id="GO:0008982">
    <property type="term" value="F:protein-N(PI)-phosphohistidine-sugar phosphotransferase activity"/>
    <property type="evidence" value="ECO:0007669"/>
    <property type="project" value="InterPro"/>
</dbReference>
<dbReference type="Gene3D" id="3.40.50.2300">
    <property type="match status" value="1"/>
</dbReference>
<proteinExistence type="predicted"/>
<dbReference type="RefSeq" id="WP_084116707.1">
    <property type="nucleotide sequence ID" value="NZ_FWXH01000014.1"/>
</dbReference>
<protein>
    <submittedName>
        <fullName evidence="3">PTS system, ascorbate-specific IIB component</fullName>
    </submittedName>
</protein>
<dbReference type="Proteomes" id="UP000192468">
    <property type="component" value="Unassembled WGS sequence"/>
</dbReference>
<dbReference type="InterPro" id="IPR013011">
    <property type="entry name" value="PTS_EIIB_2"/>
</dbReference>
<gene>
    <name evidence="3" type="ORF">SAMN02745134_02906</name>
</gene>
<evidence type="ECO:0000313" key="3">
    <source>
        <dbReference type="EMBL" id="SMC26707.1"/>
    </source>
</evidence>
<sequence>MNIMTVCGMGMGSSLILKMNVDDILKKNGMEADVEACDLGSVSGKQADLVITTYELKSQIEDKGFNTVYIHNVIDKKAIEEIVLEAIKNLKK</sequence>
<dbReference type="InterPro" id="IPR003501">
    <property type="entry name" value="PTS_EIIB_2/3"/>
</dbReference>
<evidence type="ECO:0000259" key="2">
    <source>
        <dbReference type="PROSITE" id="PS51099"/>
    </source>
</evidence>
<keyword evidence="1" id="KW-0808">Transferase</keyword>
<name>A0A1W1XS35_9CLOT</name>
<dbReference type="OrthoDB" id="6603449at2"/>
<dbReference type="EMBL" id="FWXH01000014">
    <property type="protein sequence ID" value="SMC26707.1"/>
    <property type="molecule type" value="Genomic_DNA"/>
</dbReference>
<feature type="domain" description="PTS EIIB type-2" evidence="2">
    <location>
        <begin position="1"/>
        <end position="91"/>
    </location>
</feature>
<dbReference type="PROSITE" id="PS51099">
    <property type="entry name" value="PTS_EIIB_TYPE_2"/>
    <property type="match status" value="1"/>
</dbReference>
<dbReference type="InterPro" id="IPR036095">
    <property type="entry name" value="PTS_EIIB-like_sf"/>
</dbReference>
<organism evidence="3 4">
    <name type="scientific">Clostridium acidisoli DSM 12555</name>
    <dbReference type="NCBI Taxonomy" id="1121291"/>
    <lineage>
        <taxon>Bacteria</taxon>
        <taxon>Bacillati</taxon>
        <taxon>Bacillota</taxon>
        <taxon>Clostridia</taxon>
        <taxon>Eubacteriales</taxon>
        <taxon>Clostridiaceae</taxon>
        <taxon>Clostridium</taxon>
    </lineage>
</organism>
<reference evidence="3 4" key="1">
    <citation type="submission" date="2017-04" db="EMBL/GenBank/DDBJ databases">
        <authorList>
            <person name="Afonso C.L."/>
            <person name="Miller P.J."/>
            <person name="Scott M.A."/>
            <person name="Spackman E."/>
            <person name="Goraichik I."/>
            <person name="Dimitrov K.M."/>
            <person name="Suarez D.L."/>
            <person name="Swayne D.E."/>
        </authorList>
    </citation>
    <scope>NUCLEOTIDE SEQUENCE [LARGE SCALE GENOMIC DNA]</scope>
    <source>
        <strain evidence="3 4">DSM 12555</strain>
    </source>
</reference>
<dbReference type="SUPFAM" id="SSF52794">
    <property type="entry name" value="PTS system IIB component-like"/>
    <property type="match status" value="1"/>
</dbReference>
<evidence type="ECO:0000313" key="4">
    <source>
        <dbReference type="Proteomes" id="UP000192468"/>
    </source>
</evidence>
<dbReference type="CDD" id="cd05563">
    <property type="entry name" value="PTS_IIB_ascorbate"/>
    <property type="match status" value="1"/>
</dbReference>
<dbReference type="STRING" id="1121291.SAMN02745134_02906"/>
<accession>A0A1W1XS35</accession>
<dbReference type="AlphaFoldDB" id="A0A1W1XS35"/>
<evidence type="ECO:0000256" key="1">
    <source>
        <dbReference type="ARBA" id="ARBA00022679"/>
    </source>
</evidence>
<dbReference type="GO" id="GO:0009401">
    <property type="term" value="P:phosphoenolpyruvate-dependent sugar phosphotransferase system"/>
    <property type="evidence" value="ECO:0007669"/>
    <property type="project" value="InterPro"/>
</dbReference>
<keyword evidence="4" id="KW-1185">Reference proteome</keyword>